<keyword evidence="1" id="KW-0812">Transmembrane</keyword>
<evidence type="ECO:0000313" key="3">
    <source>
        <dbReference type="Proteomes" id="UP000276133"/>
    </source>
</evidence>
<keyword evidence="1" id="KW-1133">Transmembrane helix</keyword>
<protein>
    <submittedName>
        <fullName evidence="2">Uncharacterized protein</fullName>
    </submittedName>
</protein>
<organism evidence="2 3">
    <name type="scientific">Brachionus plicatilis</name>
    <name type="common">Marine rotifer</name>
    <name type="synonym">Brachionus muelleri</name>
    <dbReference type="NCBI Taxonomy" id="10195"/>
    <lineage>
        <taxon>Eukaryota</taxon>
        <taxon>Metazoa</taxon>
        <taxon>Spiralia</taxon>
        <taxon>Gnathifera</taxon>
        <taxon>Rotifera</taxon>
        <taxon>Eurotatoria</taxon>
        <taxon>Monogononta</taxon>
        <taxon>Pseudotrocha</taxon>
        <taxon>Ploima</taxon>
        <taxon>Brachionidae</taxon>
        <taxon>Brachionus</taxon>
    </lineage>
</organism>
<dbReference type="EMBL" id="REGN01000131">
    <property type="protein sequence ID" value="RNA44248.1"/>
    <property type="molecule type" value="Genomic_DNA"/>
</dbReference>
<keyword evidence="1" id="KW-0472">Membrane</keyword>
<sequence>MLKIFVLNLTRTILDSSLKFCTFHGKPTEYPIFFILIFIVSCVKFANYKIISFYRLAWFLFKEISRYQINREPTHACTNVSQLFGTANSGTVEKINITIISLSNFRENYNLNLADARCLP</sequence>
<comment type="caution">
    <text evidence="2">The sequence shown here is derived from an EMBL/GenBank/DDBJ whole genome shotgun (WGS) entry which is preliminary data.</text>
</comment>
<accession>A0A3M7T8P5</accession>
<dbReference type="AlphaFoldDB" id="A0A3M7T8P5"/>
<proteinExistence type="predicted"/>
<name>A0A3M7T8P5_BRAPC</name>
<evidence type="ECO:0000313" key="2">
    <source>
        <dbReference type="EMBL" id="RNA44248.1"/>
    </source>
</evidence>
<dbReference type="Proteomes" id="UP000276133">
    <property type="component" value="Unassembled WGS sequence"/>
</dbReference>
<evidence type="ECO:0000256" key="1">
    <source>
        <dbReference type="SAM" id="Phobius"/>
    </source>
</evidence>
<gene>
    <name evidence="2" type="ORF">BpHYR1_047780</name>
</gene>
<keyword evidence="3" id="KW-1185">Reference proteome</keyword>
<reference evidence="2 3" key="1">
    <citation type="journal article" date="2018" name="Sci. Rep.">
        <title>Genomic signatures of local adaptation to the degree of environmental predictability in rotifers.</title>
        <authorList>
            <person name="Franch-Gras L."/>
            <person name="Hahn C."/>
            <person name="Garcia-Roger E.M."/>
            <person name="Carmona M.J."/>
            <person name="Serra M."/>
            <person name="Gomez A."/>
        </authorList>
    </citation>
    <scope>NUCLEOTIDE SEQUENCE [LARGE SCALE GENOMIC DNA]</scope>
    <source>
        <strain evidence="2">HYR1</strain>
    </source>
</reference>
<feature type="transmembrane region" description="Helical" evidence="1">
    <location>
        <begin position="32"/>
        <end position="61"/>
    </location>
</feature>